<dbReference type="EMBL" id="FR718688">
    <property type="protein sequence ID" value="CBX72330.1"/>
    <property type="molecule type" value="Genomic_DNA"/>
</dbReference>
<dbReference type="PANTHER" id="PTHR33121">
    <property type="entry name" value="CYCLIC DI-GMP PHOSPHODIESTERASE PDEF"/>
    <property type="match status" value="1"/>
</dbReference>
<evidence type="ECO:0000313" key="2">
    <source>
        <dbReference type="EMBL" id="CBX72330.1"/>
    </source>
</evidence>
<dbReference type="PROSITE" id="PS50883">
    <property type="entry name" value="EAL"/>
    <property type="match status" value="1"/>
</dbReference>
<sequence>MMPLGSWVLEEACRILADWKAQGMNLSLAVNISGLQIQCDSIITHLKTVIGCYNIDPSQLVLEITETAKIQNLDAAYALLRELQGLGLSIALDDFGTGYSSLQYLNHLKSLPVNIIKLDKSFVKHLPEDDAMARIISTISDVLKLRVMAEGVETEEQRQWLLKHGIRCGQGFLFRSRYHATNSILALPCALDATAVLASLTYPNH</sequence>
<dbReference type="SUPFAM" id="SSF141868">
    <property type="entry name" value="EAL domain-like"/>
    <property type="match status" value="1"/>
</dbReference>
<proteinExistence type="predicted"/>
<dbReference type="InterPro" id="IPR035919">
    <property type="entry name" value="EAL_sf"/>
</dbReference>
<dbReference type="InterPro" id="IPR001633">
    <property type="entry name" value="EAL_dom"/>
</dbReference>
<accession>F4N2M2</accession>
<evidence type="ECO:0000259" key="1">
    <source>
        <dbReference type="PROSITE" id="PS50883"/>
    </source>
</evidence>
<dbReference type="Gene3D" id="3.20.20.450">
    <property type="entry name" value="EAL domain"/>
    <property type="match status" value="1"/>
</dbReference>
<protein>
    <recommendedName>
        <fullName evidence="1">EAL domain-containing protein</fullName>
    </recommendedName>
</protein>
<name>F4N2M2_YEREN</name>
<gene>
    <name evidence="2" type="ORF">YEW_LO49490</name>
</gene>
<feature type="domain" description="EAL" evidence="1">
    <location>
        <begin position="1"/>
        <end position="191"/>
    </location>
</feature>
<dbReference type="CDD" id="cd01948">
    <property type="entry name" value="EAL"/>
    <property type="match status" value="1"/>
</dbReference>
<organism evidence="2">
    <name type="scientific">Yersinia enterocolitica W22703</name>
    <dbReference type="NCBI Taxonomy" id="913028"/>
    <lineage>
        <taxon>Bacteria</taxon>
        <taxon>Pseudomonadati</taxon>
        <taxon>Pseudomonadota</taxon>
        <taxon>Gammaproteobacteria</taxon>
        <taxon>Enterobacterales</taxon>
        <taxon>Yersiniaceae</taxon>
        <taxon>Yersinia</taxon>
    </lineage>
</organism>
<reference evidence="2" key="1">
    <citation type="journal article" date="2011" name="BMC Genomics">
        <title>Shotgun sequencing of Yersinia enterocolitica strain W22703 (biotype 2, serotype O:9): genomic evidence for oscillation between invertebrates and mammals.</title>
        <authorList>
            <person name="Fuchs T.M."/>
            <person name="Brandt K."/>
            <person name="Starke M."/>
            <person name="Rattei T."/>
        </authorList>
    </citation>
    <scope>NUCLEOTIDE SEQUENCE</scope>
</reference>
<dbReference type="Pfam" id="PF00563">
    <property type="entry name" value="EAL"/>
    <property type="match status" value="1"/>
</dbReference>
<dbReference type="SMART" id="SM00052">
    <property type="entry name" value="EAL"/>
    <property type="match status" value="1"/>
</dbReference>
<dbReference type="AlphaFoldDB" id="F4N2M2"/>
<dbReference type="GO" id="GO:0071111">
    <property type="term" value="F:cyclic-guanylate-specific phosphodiesterase activity"/>
    <property type="evidence" value="ECO:0007669"/>
    <property type="project" value="InterPro"/>
</dbReference>
<dbReference type="InterPro" id="IPR050706">
    <property type="entry name" value="Cyclic-di-GMP_PDE-like"/>
</dbReference>
<dbReference type="PANTHER" id="PTHR33121:SF77">
    <property type="entry name" value="CYCLIC DI-GMP PHOSPHODIESTERASE PDEK-RELATED"/>
    <property type="match status" value="1"/>
</dbReference>